<reference evidence="13 14" key="1">
    <citation type="submission" date="2010-07" db="EMBL/GenBank/DDBJ databases">
        <title>The complete genome of Methanosalsum zhilinae DSM 4017.</title>
        <authorList>
            <consortium name="US DOE Joint Genome Institute (JGI-PGF)"/>
            <person name="Lucas S."/>
            <person name="Copeland A."/>
            <person name="Lapidus A."/>
            <person name="Glavina del Rio T."/>
            <person name="Dalin E."/>
            <person name="Tice H."/>
            <person name="Bruce D."/>
            <person name="Goodwin L."/>
            <person name="Pitluck S."/>
            <person name="Kyrpides N."/>
            <person name="Mavromatis K."/>
            <person name="Ovchinnikova G."/>
            <person name="Daligault H."/>
            <person name="Detter J.C."/>
            <person name="Han C."/>
            <person name="Tapia R."/>
            <person name="Larimer F."/>
            <person name="Land M."/>
            <person name="Hauser L."/>
            <person name="Markowitz V."/>
            <person name="Cheng J.-F."/>
            <person name="Hugenholtz P."/>
            <person name="Woyke T."/>
            <person name="Wu D."/>
            <person name="Spring S."/>
            <person name="Schueler E."/>
            <person name="Brambilla E."/>
            <person name="Klenk H.-P."/>
            <person name="Eisen J.A."/>
        </authorList>
    </citation>
    <scope>NUCLEOTIDE SEQUENCE [LARGE SCALE GENOMIC DNA]</scope>
    <source>
        <strain evidence="14">DSM 4017 / NBRC 107636 / OCM 62 / WeN5</strain>
    </source>
</reference>
<feature type="binding site" evidence="7 10">
    <location>
        <position position="355"/>
    </location>
    <ligand>
        <name>Mg(2+)</name>
        <dbReference type="ChEBI" id="CHEBI:18420"/>
    </ligand>
</feature>
<evidence type="ECO:0000256" key="10">
    <source>
        <dbReference type="PIRSR" id="PIRSR000485-2"/>
    </source>
</evidence>
<feature type="binding site" evidence="7 11">
    <location>
        <position position="392"/>
    </location>
    <ligand>
        <name>[4Fe-4S] cluster</name>
        <dbReference type="ChEBI" id="CHEBI:49883"/>
    </ligand>
</feature>
<keyword evidence="4 7" id="KW-0808">Transferase</keyword>
<dbReference type="AlphaFoldDB" id="F7XNG2"/>
<proteinExistence type="inferred from homology"/>
<comment type="pathway">
    <text evidence="1 7 8">Purine metabolism; IMP biosynthesis via de novo pathway; N(1)-(5-phospho-D-ribosyl)glycinamide from 5-phospho-alpha-D-ribose 1-diphosphate: step 1/2.</text>
</comment>
<dbReference type="GO" id="GO:0051539">
    <property type="term" value="F:4 iron, 4 sulfur cluster binding"/>
    <property type="evidence" value="ECO:0007669"/>
    <property type="project" value="UniProtKB-KW"/>
</dbReference>
<dbReference type="GO" id="GO:0000287">
    <property type="term" value="F:magnesium ion binding"/>
    <property type="evidence" value="ECO:0007669"/>
    <property type="project" value="UniProtKB-UniRule"/>
</dbReference>
<dbReference type="HAMAP" id="MF_01931">
    <property type="entry name" value="PurF"/>
    <property type="match status" value="1"/>
</dbReference>
<protein>
    <recommendedName>
        <fullName evidence="7">Amidophosphoribosyltransferase</fullName>
        <shortName evidence="7">ATase</shortName>
        <ecNumber evidence="7">2.4.2.14</ecNumber>
    </recommendedName>
    <alternativeName>
        <fullName evidence="7">Glutamine phosphoribosylpyrophosphate amidotransferase</fullName>
        <shortName evidence="7">GPATase</shortName>
    </alternativeName>
</protein>
<dbReference type="SUPFAM" id="SSF53271">
    <property type="entry name" value="PRTase-like"/>
    <property type="match status" value="1"/>
</dbReference>
<dbReference type="SUPFAM" id="SSF56235">
    <property type="entry name" value="N-terminal nucleophile aminohydrolases (Ntn hydrolases)"/>
    <property type="match status" value="1"/>
</dbReference>
<dbReference type="CDD" id="cd00715">
    <property type="entry name" value="GPATase_N"/>
    <property type="match status" value="1"/>
</dbReference>
<evidence type="ECO:0000313" key="13">
    <source>
        <dbReference type="EMBL" id="AEH61214.1"/>
    </source>
</evidence>
<feature type="domain" description="Glutamine amidotransferase type-2" evidence="12">
    <location>
        <begin position="5"/>
        <end position="230"/>
    </location>
</feature>
<gene>
    <name evidence="7" type="primary">purF</name>
    <name evidence="13" type="ordered locus">Mzhil_1370</name>
</gene>
<keyword evidence="14" id="KW-1185">Reference proteome</keyword>
<feature type="binding site" evidence="7 11">
    <location>
        <position position="246"/>
    </location>
    <ligand>
        <name>[4Fe-4S] cluster</name>
        <dbReference type="ChEBI" id="CHEBI:49883"/>
    </ligand>
</feature>
<dbReference type="NCBIfam" id="TIGR01134">
    <property type="entry name" value="purF"/>
    <property type="match status" value="1"/>
</dbReference>
<dbReference type="OrthoDB" id="5976at2157"/>
<keyword evidence="6 7" id="KW-0315">Glutamine amidotransferase</keyword>
<dbReference type="InterPro" id="IPR029057">
    <property type="entry name" value="PRTase-like"/>
</dbReference>
<comment type="cofactor">
    <cofactor evidence="7 11">
        <name>[4Fe-4S] cluster</name>
        <dbReference type="ChEBI" id="CHEBI:49883"/>
    </cofactor>
    <text evidence="7 11">Binds 1 [4Fe-4S] cluster per subunit.</text>
</comment>
<dbReference type="InterPro" id="IPR005854">
    <property type="entry name" value="PurF"/>
</dbReference>
<dbReference type="Pfam" id="PF13537">
    <property type="entry name" value="GATase_7"/>
    <property type="match status" value="1"/>
</dbReference>
<comment type="catalytic activity">
    <reaction evidence="7 8">
        <text>5-phospho-beta-D-ribosylamine + L-glutamate + diphosphate = 5-phospho-alpha-D-ribose 1-diphosphate + L-glutamine + H2O</text>
        <dbReference type="Rhea" id="RHEA:14905"/>
        <dbReference type="ChEBI" id="CHEBI:15377"/>
        <dbReference type="ChEBI" id="CHEBI:29985"/>
        <dbReference type="ChEBI" id="CHEBI:33019"/>
        <dbReference type="ChEBI" id="CHEBI:58017"/>
        <dbReference type="ChEBI" id="CHEBI:58359"/>
        <dbReference type="ChEBI" id="CHEBI:58681"/>
        <dbReference type="EC" id="2.4.2.14"/>
    </reaction>
</comment>
<dbReference type="EMBL" id="CP002101">
    <property type="protein sequence ID" value="AEH61214.1"/>
    <property type="molecule type" value="Genomic_DNA"/>
</dbReference>
<name>F7XNG2_METZD</name>
<evidence type="ECO:0000256" key="1">
    <source>
        <dbReference type="ARBA" id="ARBA00005209"/>
    </source>
</evidence>
<evidence type="ECO:0000256" key="11">
    <source>
        <dbReference type="PIRSR" id="PIRSR000485-3"/>
    </source>
</evidence>
<dbReference type="GO" id="GO:0004044">
    <property type="term" value="F:amidophosphoribosyltransferase activity"/>
    <property type="evidence" value="ECO:0007669"/>
    <property type="project" value="UniProtKB-UniRule"/>
</dbReference>
<dbReference type="UniPathway" id="UPA00074">
    <property type="reaction ID" value="UER00124"/>
</dbReference>
<dbReference type="InterPro" id="IPR017932">
    <property type="entry name" value="GATase_2_dom"/>
</dbReference>
<dbReference type="PIRSF" id="PIRSF000485">
    <property type="entry name" value="Amd_phspho_trans"/>
    <property type="match status" value="1"/>
</dbReference>
<keyword evidence="7 10" id="KW-0479">Metal-binding</keyword>
<sequence>MEEKCGVVGVSVSPDNESSPDVAHQMYYALYALQHRGQESTGIAVYDGTTIHSIKGMGLVPEVYIKDDLDNLSGNVGIGHVRYSTTGDSRIENCQPFVVNYKNGCIALAHNGNLTNGQELRDELESEGHIFVTESDTEVIVHLLVKKLLTYDTIESLKKVMERLEGSYSLTVMIDSMLIAIRDPFGFKPLCIGEVDGGYVVASESVAIDTLNGKLIRDVEPGEIVVFRNGDIESYRSTEQKKISHCVFEYIYFARPDSIIDGQLVYRVREKIGRELAKEHPVEADIVSPVPDSGITSAVGYADTSSIKYSEGLMKNRYIGRTFILPGQSMRETAVRLKMNTISQNISGKKIILIDDSIVRGTTSKRIINMIRGAGAKEVHARIGSPPIIAPCYMGINMATREELVASDRKISEIEELIDADSLGYLSIEGLIRAIGIDKNKLCLGCLTGVYPLKIHSEECES</sequence>
<dbReference type="PROSITE" id="PS51278">
    <property type="entry name" value="GATASE_TYPE_2"/>
    <property type="match status" value="1"/>
</dbReference>
<keyword evidence="5 7" id="KW-0658">Purine biosynthesis</keyword>
<dbReference type="GO" id="GO:0006189">
    <property type="term" value="P:'de novo' IMP biosynthetic process"/>
    <property type="evidence" value="ECO:0007669"/>
    <property type="project" value="UniProtKB-UniRule"/>
</dbReference>
<evidence type="ECO:0000256" key="6">
    <source>
        <dbReference type="ARBA" id="ARBA00022962"/>
    </source>
</evidence>
<evidence type="ECO:0000256" key="8">
    <source>
        <dbReference type="PIRNR" id="PIRNR000485"/>
    </source>
</evidence>
<dbReference type="Gene3D" id="3.40.50.2020">
    <property type="match status" value="1"/>
</dbReference>
<evidence type="ECO:0000256" key="2">
    <source>
        <dbReference type="ARBA" id="ARBA00010138"/>
    </source>
</evidence>
<feature type="binding site" evidence="7 10">
    <location>
        <position position="356"/>
    </location>
    <ligand>
        <name>Mg(2+)</name>
        <dbReference type="ChEBI" id="CHEBI:18420"/>
    </ligand>
</feature>
<comment type="cofactor">
    <cofactor evidence="7 10">
        <name>Mg(2+)</name>
        <dbReference type="ChEBI" id="CHEBI:18420"/>
    </cofactor>
    <text evidence="7 10">Binds 1 Mg(2+) ion per subunit.</text>
</comment>
<evidence type="ECO:0000256" key="4">
    <source>
        <dbReference type="ARBA" id="ARBA00022679"/>
    </source>
</evidence>
<evidence type="ECO:0000313" key="14">
    <source>
        <dbReference type="Proteomes" id="UP000006622"/>
    </source>
</evidence>
<keyword evidence="7 11" id="KW-0411">Iron-sulfur</keyword>
<dbReference type="GO" id="GO:0009113">
    <property type="term" value="P:purine nucleobase biosynthetic process"/>
    <property type="evidence" value="ECO:0007669"/>
    <property type="project" value="UniProtKB-UniRule"/>
</dbReference>
<dbReference type="PANTHER" id="PTHR11907">
    <property type="entry name" value="AMIDOPHOSPHORIBOSYLTRANSFERASE"/>
    <property type="match status" value="1"/>
</dbReference>
<feature type="binding site" evidence="7 11">
    <location>
        <position position="446"/>
    </location>
    <ligand>
        <name>[4Fe-4S] cluster</name>
        <dbReference type="ChEBI" id="CHEBI:49883"/>
    </ligand>
</feature>
<keyword evidence="7 10" id="KW-0460">Magnesium</keyword>
<dbReference type="EC" id="2.4.2.14" evidence="7"/>
<evidence type="ECO:0000259" key="12">
    <source>
        <dbReference type="PROSITE" id="PS51278"/>
    </source>
</evidence>
<dbReference type="InterPro" id="IPR029055">
    <property type="entry name" value="Ntn_hydrolases_N"/>
</dbReference>
<organism evidence="13 14">
    <name type="scientific">Methanosalsum zhilinae (strain DSM 4017 / NBRC 107636 / OCM 62 / WeN5)</name>
    <name type="common">Methanohalophilus zhilinae</name>
    <dbReference type="NCBI Taxonomy" id="679901"/>
    <lineage>
        <taxon>Archaea</taxon>
        <taxon>Methanobacteriati</taxon>
        <taxon>Methanobacteriota</taxon>
        <taxon>Stenosarchaea group</taxon>
        <taxon>Methanomicrobia</taxon>
        <taxon>Methanosarcinales</taxon>
        <taxon>Methanosarcinaceae</taxon>
        <taxon>Methanosalsum</taxon>
    </lineage>
</organism>
<dbReference type="HOGENOM" id="CLU_022389_3_1_2"/>
<dbReference type="STRING" id="679901.Mzhil_1370"/>
<dbReference type="CDD" id="cd06223">
    <property type="entry name" value="PRTases_typeI"/>
    <property type="match status" value="1"/>
</dbReference>
<feature type="binding site" evidence="7 11">
    <location>
        <position position="443"/>
    </location>
    <ligand>
        <name>[4Fe-4S] cluster</name>
        <dbReference type="ChEBI" id="CHEBI:49883"/>
    </ligand>
</feature>
<comment type="similarity">
    <text evidence="2 7 8">In the C-terminal section; belongs to the purine/pyrimidine phosphoribosyltransferase family.</text>
</comment>
<comment type="function">
    <text evidence="7">Catalyzes the formation of phosphoribosylamine from phosphoribosylpyrophosphate (PRPP) and glutamine.</text>
</comment>
<evidence type="ECO:0000256" key="7">
    <source>
        <dbReference type="HAMAP-Rule" id="MF_01931"/>
    </source>
</evidence>
<dbReference type="GeneID" id="10823006"/>
<keyword evidence="7" id="KW-0004">4Fe-4S</keyword>
<dbReference type="InterPro" id="IPR035584">
    <property type="entry name" value="PurF_N"/>
</dbReference>
<evidence type="ECO:0000256" key="5">
    <source>
        <dbReference type="ARBA" id="ARBA00022755"/>
    </source>
</evidence>
<feature type="binding site" evidence="7 10">
    <location>
        <position position="293"/>
    </location>
    <ligand>
        <name>Mg(2+)</name>
        <dbReference type="ChEBI" id="CHEBI:18420"/>
    </ligand>
</feature>
<feature type="active site" description="Nucleophile" evidence="7 9">
    <location>
        <position position="5"/>
    </location>
</feature>
<dbReference type="KEGG" id="mzh:Mzhil_1370"/>
<dbReference type="Proteomes" id="UP000006622">
    <property type="component" value="Chromosome"/>
</dbReference>
<accession>F7XNG2</accession>
<keyword evidence="7 11" id="KW-0408">Iron</keyword>
<dbReference type="InterPro" id="IPR000836">
    <property type="entry name" value="PRTase_dom"/>
</dbReference>
<keyword evidence="3 7" id="KW-0328">Glycosyltransferase</keyword>
<evidence type="ECO:0000256" key="3">
    <source>
        <dbReference type="ARBA" id="ARBA00022676"/>
    </source>
</evidence>
<dbReference type="Gene3D" id="3.60.20.10">
    <property type="entry name" value="Glutamine Phosphoribosylpyrophosphate, subunit 1, domain 1"/>
    <property type="match status" value="1"/>
</dbReference>
<dbReference type="RefSeq" id="WP_013898651.1">
    <property type="nucleotide sequence ID" value="NC_015676.1"/>
</dbReference>
<dbReference type="MEROPS" id="C44.001"/>
<evidence type="ECO:0000256" key="9">
    <source>
        <dbReference type="PIRSR" id="PIRSR000485-1"/>
    </source>
</evidence>